<dbReference type="AlphaFoldDB" id="A0A226X9A0"/>
<name>A0A226X9A0_CABSO</name>
<dbReference type="Pfam" id="PF03992">
    <property type="entry name" value="ABM"/>
    <property type="match status" value="1"/>
</dbReference>
<dbReference type="OrthoDB" id="9797060at2"/>
<keyword evidence="3" id="KW-0503">Monooxygenase</keyword>
<reference evidence="4" key="1">
    <citation type="submission" date="2017-01" db="EMBL/GenBank/DDBJ databases">
        <title>Genome Analysis of Deinococcus marmoris KOPRI26562.</title>
        <authorList>
            <person name="Kim J.H."/>
            <person name="Oh H.-M."/>
        </authorList>
    </citation>
    <scope>NUCLEOTIDE SEQUENCE [LARGE SCALE GENOMIC DNA]</scope>
    <source>
        <strain evidence="4">PAMC 26633</strain>
    </source>
</reference>
<dbReference type="GO" id="GO:0004497">
    <property type="term" value="F:monooxygenase activity"/>
    <property type="evidence" value="ECO:0007669"/>
    <property type="project" value="UniProtKB-KW"/>
</dbReference>
<protein>
    <submittedName>
        <fullName evidence="3">Antibiotic biosynthesis monooxygenase</fullName>
    </submittedName>
</protein>
<gene>
    <name evidence="3" type="ORF">BSU04_04470</name>
</gene>
<accession>A0A226X9A0</accession>
<comment type="caution">
    <text evidence="3">The sequence shown here is derived from an EMBL/GenBank/DDBJ whole genome shotgun (WGS) entry which is preliminary data.</text>
</comment>
<feature type="compositionally biased region" description="Polar residues" evidence="1">
    <location>
        <begin position="224"/>
        <end position="233"/>
    </location>
</feature>
<dbReference type="InterPro" id="IPR007138">
    <property type="entry name" value="ABM_dom"/>
</dbReference>
<proteinExistence type="predicted"/>
<organism evidence="3 4">
    <name type="scientific">Caballeronia sordidicola</name>
    <name type="common">Burkholderia sordidicola</name>
    <dbReference type="NCBI Taxonomy" id="196367"/>
    <lineage>
        <taxon>Bacteria</taxon>
        <taxon>Pseudomonadati</taxon>
        <taxon>Pseudomonadota</taxon>
        <taxon>Betaproteobacteria</taxon>
        <taxon>Burkholderiales</taxon>
        <taxon>Burkholderiaceae</taxon>
        <taxon>Caballeronia</taxon>
    </lineage>
</organism>
<dbReference type="Gene3D" id="3.30.70.100">
    <property type="match status" value="1"/>
</dbReference>
<feature type="region of interest" description="Disordered" evidence="1">
    <location>
        <begin position="214"/>
        <end position="233"/>
    </location>
</feature>
<evidence type="ECO:0000313" key="4">
    <source>
        <dbReference type="Proteomes" id="UP000214720"/>
    </source>
</evidence>
<evidence type="ECO:0000256" key="1">
    <source>
        <dbReference type="SAM" id="MobiDB-lite"/>
    </source>
</evidence>
<dbReference type="RefSeq" id="WP_089159407.1">
    <property type="nucleotide sequence ID" value="NZ_MTHB01000027.1"/>
</dbReference>
<evidence type="ECO:0000259" key="2">
    <source>
        <dbReference type="Pfam" id="PF03992"/>
    </source>
</evidence>
<dbReference type="Proteomes" id="UP000214720">
    <property type="component" value="Unassembled WGS sequence"/>
</dbReference>
<sequence length="233" mass="26840">MFSVIFEVHTKSDQKDAYLKYAKLLKPELEQIDGFVDNIRYGSLRHEGWLLSLSNWRDEKALIRWRTLAVHHGIQEKGRFEVFEDYHLRVGQLTKDTRVPEGYSLREQRLDETETGRAAAVTLIDAKRPADLPQDASPEKVAQWLGLDEHAEGLVDWDAYDAILTPGDLILVISWRDAKAAQAYEMTARLPEDGRLRRVRVVRDYGMFDRREAPQYYEDVKPSPTAQSHSDAG</sequence>
<dbReference type="InterPro" id="IPR011008">
    <property type="entry name" value="Dimeric_a/b-barrel"/>
</dbReference>
<dbReference type="EMBL" id="MTHB01000027">
    <property type="protein sequence ID" value="OXC80052.1"/>
    <property type="molecule type" value="Genomic_DNA"/>
</dbReference>
<keyword evidence="3" id="KW-0560">Oxidoreductase</keyword>
<feature type="domain" description="ABM" evidence="2">
    <location>
        <begin position="1"/>
        <end position="76"/>
    </location>
</feature>
<dbReference type="PANTHER" id="PTHR37811:SF2">
    <property type="entry name" value="ABM DOMAIN-CONTAINING PROTEIN"/>
    <property type="match status" value="1"/>
</dbReference>
<dbReference type="PANTHER" id="PTHR37811">
    <property type="entry name" value="BLL5343 PROTEIN"/>
    <property type="match status" value="1"/>
</dbReference>
<dbReference type="SUPFAM" id="SSF54909">
    <property type="entry name" value="Dimeric alpha+beta barrel"/>
    <property type="match status" value="1"/>
</dbReference>
<dbReference type="InterPro" id="IPR052936">
    <property type="entry name" value="Jasmonate_Hydroxylase-like"/>
</dbReference>
<evidence type="ECO:0000313" key="3">
    <source>
        <dbReference type="EMBL" id="OXC80052.1"/>
    </source>
</evidence>